<protein>
    <submittedName>
        <fullName evidence="3">Uncharacterized protein</fullName>
    </submittedName>
</protein>
<dbReference type="PANTHER" id="PTHR22767">
    <property type="entry name" value="N-TERMINAL ACETYLTRANSFERASE-RELATED"/>
    <property type="match status" value="1"/>
</dbReference>
<dbReference type="OrthoDB" id="10263032at2759"/>
<proteinExistence type="predicted"/>
<dbReference type="Gene3D" id="1.25.40.1040">
    <property type="match status" value="1"/>
</dbReference>
<keyword evidence="4" id="KW-1185">Reference proteome</keyword>
<sequence length="781" mass="88382">MSKKRISAKPILSSKEDNSFREALKLYEEKQYKKALKLVETVLKKNSNHAESFSLKGIILFYQNEKIDADAYIKKGIMKGARNSIVCHISGIYYRARAEYAEAAKWYAAALENGSVNKVIYRDLSVMQSQIGDFAGLTHSRQEYLEEQPGYRSHWTSTGIAYHLNKEHAKAENTLTKFEELAEGKLNESDMFENSECLLYKNTIIGDTHDYARALAHLDVIEKDSKDKLGWLELRGKYLMLLSRNKEASIVYRSLLQRNPDNMAYYHLLETALGTIEKGPAVRKQLYAKLARFYPKSDPPKYIPLTFLDGSDFTAATNDYVLAQLKRGVPSTFVNVKAIMGNSAKQKIIEKLATEYFEGLDKNQEPIAWIWASYFLASNALYMGRLADAHARIDAAIAHTPTLVELYILKARIIKHEGDAVAAAAVMNVGRELDLQDRFINSKAAKYYLRANMVDQGIATISMFTKNDNAVNGLKDLHQLQANWVIVESASAYLRLFQEASAAYRNVLTSEDFVALSEEEQLKIKTETEDQLAIYLGLALKRLHGVVKIFNEYVNDQLDFHSYCMRRGTARAYIEMLKWGNSVLKTPVYLRTIEELGKLYLQMADAKKPAEDKKKVKKVKKLKGKDAKRKEEYIAQITAYADDADPLGAELLLADPLETFYVLWKPVNDQFGVSRDSQSTEIHRMGFEVYVRQQKYLLALQEVNQLKKVTDNTHPAIGTMVLQLKAVIANPETSGAPEAILKVVEKSIDTYFPELGELGDEKFLAGYAVDEVTQLVSELAV</sequence>
<dbReference type="SUPFAM" id="SSF48452">
    <property type="entry name" value="TPR-like"/>
    <property type="match status" value="2"/>
</dbReference>
<evidence type="ECO:0000256" key="1">
    <source>
        <dbReference type="ARBA" id="ARBA00022737"/>
    </source>
</evidence>
<dbReference type="STRING" id="984486.A0A1E3QHJ7"/>
<evidence type="ECO:0000313" key="4">
    <source>
        <dbReference type="Proteomes" id="UP000094336"/>
    </source>
</evidence>
<evidence type="ECO:0000313" key="3">
    <source>
        <dbReference type="EMBL" id="ODQ77078.1"/>
    </source>
</evidence>
<dbReference type="EMBL" id="KV454443">
    <property type="protein sequence ID" value="ODQ77078.1"/>
    <property type="molecule type" value="Genomic_DNA"/>
</dbReference>
<dbReference type="GO" id="GO:0004596">
    <property type="term" value="F:protein-N-terminal amino-acid acetyltransferase activity"/>
    <property type="evidence" value="ECO:0007669"/>
    <property type="project" value="EnsemblFungi"/>
</dbReference>
<gene>
    <name evidence="3" type="ORF">BABINDRAFT_163814</name>
</gene>
<dbReference type="InterPro" id="IPR021183">
    <property type="entry name" value="NatA_aux_su"/>
</dbReference>
<dbReference type="Pfam" id="PF12569">
    <property type="entry name" value="NatA_aux_su"/>
    <property type="match status" value="2"/>
</dbReference>
<dbReference type="RefSeq" id="XP_018982406.1">
    <property type="nucleotide sequence ID" value="XM_019130114.1"/>
</dbReference>
<dbReference type="InterPro" id="IPR011990">
    <property type="entry name" value="TPR-like_helical_dom_sf"/>
</dbReference>
<reference evidence="4" key="1">
    <citation type="submission" date="2016-05" db="EMBL/GenBank/DDBJ databases">
        <title>Comparative genomics of biotechnologically important yeasts.</title>
        <authorList>
            <consortium name="DOE Joint Genome Institute"/>
            <person name="Riley R."/>
            <person name="Haridas S."/>
            <person name="Wolfe K.H."/>
            <person name="Lopes M.R."/>
            <person name="Hittinger C.T."/>
            <person name="Goker M."/>
            <person name="Salamov A."/>
            <person name="Wisecaver J."/>
            <person name="Long T.M."/>
            <person name="Aerts A.L."/>
            <person name="Barry K."/>
            <person name="Choi C."/>
            <person name="Clum A."/>
            <person name="Coughlan A.Y."/>
            <person name="Deshpande S."/>
            <person name="Douglass A.P."/>
            <person name="Hanson S.J."/>
            <person name="Klenk H.-P."/>
            <person name="Labutti K."/>
            <person name="Lapidus A."/>
            <person name="Lindquist E."/>
            <person name="Lipzen A."/>
            <person name="Meier-Kolthoff J.P."/>
            <person name="Ohm R.A."/>
            <person name="Otillar R.P."/>
            <person name="Pangilinan J."/>
            <person name="Peng Y."/>
            <person name="Rokas A."/>
            <person name="Rosa C.A."/>
            <person name="Scheuner C."/>
            <person name="Sibirny A.A."/>
            <person name="Slot J.C."/>
            <person name="Stielow J.B."/>
            <person name="Sun H."/>
            <person name="Kurtzman C.P."/>
            <person name="Blackwell M."/>
            <person name="Grigoriev I.V."/>
            <person name="Jeffries T.W."/>
        </authorList>
    </citation>
    <scope>NUCLEOTIDE SEQUENCE [LARGE SCALE GENOMIC DNA]</scope>
    <source>
        <strain evidence="4">NRRL Y-12698</strain>
    </source>
</reference>
<dbReference type="GO" id="GO:0043022">
    <property type="term" value="F:ribosome binding"/>
    <property type="evidence" value="ECO:0007669"/>
    <property type="project" value="EnsemblFungi"/>
</dbReference>
<name>A0A1E3QHJ7_9ASCO</name>
<dbReference type="PIRSF" id="PIRSF000422">
    <property type="entry name" value="N-terminal-AcTrfase-A_aux_su"/>
    <property type="match status" value="1"/>
</dbReference>
<dbReference type="GeneID" id="30147967"/>
<dbReference type="FunFam" id="1.25.40.1040:FF:000003">
    <property type="entry name" value="N-terminal acetyltransferase A, auxiliary subunit"/>
    <property type="match status" value="1"/>
</dbReference>
<accession>A0A1E3QHJ7</accession>
<dbReference type="Gene3D" id="1.25.40.1010">
    <property type="match status" value="1"/>
</dbReference>
<dbReference type="PANTHER" id="PTHR22767:SF2">
    <property type="entry name" value="N(ALPHA)-ACETYLTRANSFERASE 15_16, ISOFORM A"/>
    <property type="match status" value="1"/>
</dbReference>
<keyword evidence="2" id="KW-0802">TPR repeat</keyword>
<keyword evidence="1" id="KW-0677">Repeat</keyword>
<evidence type="ECO:0000256" key="2">
    <source>
        <dbReference type="ARBA" id="ARBA00022803"/>
    </source>
</evidence>
<dbReference type="GO" id="GO:0031415">
    <property type="term" value="C:NatA complex"/>
    <property type="evidence" value="ECO:0007669"/>
    <property type="project" value="EnsemblFungi"/>
</dbReference>
<organism evidence="3 4">
    <name type="scientific">Babjeviella inositovora NRRL Y-12698</name>
    <dbReference type="NCBI Taxonomy" id="984486"/>
    <lineage>
        <taxon>Eukaryota</taxon>
        <taxon>Fungi</taxon>
        <taxon>Dikarya</taxon>
        <taxon>Ascomycota</taxon>
        <taxon>Saccharomycotina</taxon>
        <taxon>Pichiomycetes</taxon>
        <taxon>Serinales incertae sedis</taxon>
        <taxon>Babjeviella</taxon>
    </lineage>
</organism>
<dbReference type="AlphaFoldDB" id="A0A1E3QHJ7"/>
<dbReference type="Proteomes" id="UP000094336">
    <property type="component" value="Unassembled WGS sequence"/>
</dbReference>